<dbReference type="EnsemblPlants" id="AVESA.00010b.r2.2AG0232700.2">
    <property type="protein sequence ID" value="AVESA.00010b.r2.2AG0232700.2.CDS"/>
    <property type="gene ID" value="AVESA.00010b.r2.2AG0232700"/>
</dbReference>
<reference evidence="1" key="1">
    <citation type="submission" date="2021-05" db="EMBL/GenBank/DDBJ databases">
        <authorList>
            <person name="Scholz U."/>
            <person name="Mascher M."/>
            <person name="Fiebig A."/>
        </authorList>
    </citation>
    <scope>NUCLEOTIDE SEQUENCE [LARGE SCALE GENOMIC DNA]</scope>
</reference>
<evidence type="ECO:0000313" key="1">
    <source>
        <dbReference type="EnsemblPlants" id="AVESA.00010b.r2.2AG0232700.2.CDS"/>
    </source>
</evidence>
<sequence>MRSNHCNLDRCSSVGRGHAGSQQRAYITGRRPDTRPACTVVAAGASVFPPLSFIEASAMSLSHLLLLALTAIVGTSEGQASTFYTTKCFPPPTPTADGGSAFRGHLLGLLADLPSAAAPTGFASLQSAGTDRALVRGLCFGEVIYFSGAAVPSPDVAAVRTIVSLAQSLAPRAANGSVDTAETSTPASKGDATACNRTVHVLAQCARDLGAAGCVGCLRESSLSMATSWSNLAVEGRVAAVLGSDCYLRFEVSTPALSLGEKIRKLIVLTVCVAVAIVVVVGGLIVDGVCGARRRIKARNAAAAAAPGTYVRP</sequence>
<reference evidence="1" key="2">
    <citation type="submission" date="2025-09" db="UniProtKB">
        <authorList>
            <consortium name="EnsemblPlants"/>
        </authorList>
    </citation>
    <scope>IDENTIFICATION</scope>
</reference>
<name>A0ACD5UCP7_AVESA</name>
<protein>
    <submittedName>
        <fullName evidence="1">Uncharacterized protein</fullName>
    </submittedName>
</protein>
<accession>A0ACD5UCP7</accession>
<dbReference type="Proteomes" id="UP001732700">
    <property type="component" value="Chromosome 2A"/>
</dbReference>
<evidence type="ECO:0000313" key="2">
    <source>
        <dbReference type="Proteomes" id="UP001732700"/>
    </source>
</evidence>
<proteinExistence type="predicted"/>
<keyword evidence="2" id="KW-1185">Reference proteome</keyword>
<organism evidence="1 2">
    <name type="scientific">Avena sativa</name>
    <name type="common">Oat</name>
    <dbReference type="NCBI Taxonomy" id="4498"/>
    <lineage>
        <taxon>Eukaryota</taxon>
        <taxon>Viridiplantae</taxon>
        <taxon>Streptophyta</taxon>
        <taxon>Embryophyta</taxon>
        <taxon>Tracheophyta</taxon>
        <taxon>Spermatophyta</taxon>
        <taxon>Magnoliopsida</taxon>
        <taxon>Liliopsida</taxon>
        <taxon>Poales</taxon>
        <taxon>Poaceae</taxon>
        <taxon>BOP clade</taxon>
        <taxon>Pooideae</taxon>
        <taxon>Poodae</taxon>
        <taxon>Poeae</taxon>
        <taxon>Poeae Chloroplast Group 1 (Aveneae type)</taxon>
        <taxon>Aveninae</taxon>
        <taxon>Avena</taxon>
    </lineage>
</organism>